<name>A0ABM9PN42_9FLAO</name>
<dbReference type="Pfam" id="PF13385">
    <property type="entry name" value="Laminin_G_3"/>
    <property type="match status" value="2"/>
</dbReference>
<accession>A0ABM9PN42</accession>
<dbReference type="Gene3D" id="2.60.40.4070">
    <property type="match status" value="1"/>
</dbReference>
<keyword evidence="3" id="KW-1185">Reference proteome</keyword>
<keyword evidence="1" id="KW-0732">Signal</keyword>
<reference evidence="2 3" key="1">
    <citation type="submission" date="2024-05" db="EMBL/GenBank/DDBJ databases">
        <authorList>
            <person name="Duchaud E."/>
        </authorList>
    </citation>
    <scope>NUCLEOTIDE SEQUENCE [LARGE SCALE GENOMIC DNA]</scope>
    <source>
        <strain evidence="2">Ena-SAMPLE-TAB-13-05-2024-13:56:06:370-140305</strain>
    </source>
</reference>
<proteinExistence type="predicted"/>
<dbReference type="PANTHER" id="PTHR42535:SF2">
    <property type="entry name" value="CHROMOSOME UNDETERMINED SCAFFOLD_146, WHOLE GENOME SHOTGUN SEQUENCE"/>
    <property type="match status" value="1"/>
</dbReference>
<protein>
    <submittedName>
        <fullName evidence="2">Concanavalin A-like lectin/glucanases superfamily protein</fullName>
    </submittedName>
</protein>
<dbReference type="Proteomes" id="UP001497602">
    <property type="component" value="Unassembled WGS sequence"/>
</dbReference>
<gene>
    <name evidence="2" type="ORF">T190115A13A_300014</name>
</gene>
<feature type="chain" id="PRO_5046805820" evidence="1">
    <location>
        <begin position="31"/>
        <end position="2921"/>
    </location>
</feature>
<comment type="caution">
    <text evidence="2">The sequence shown here is derived from an EMBL/GenBank/DDBJ whole genome shotgun (WGS) entry which is preliminary data.</text>
</comment>
<evidence type="ECO:0000313" key="2">
    <source>
        <dbReference type="EMBL" id="CAL2107130.1"/>
    </source>
</evidence>
<sequence length="2921" mass="322306">MQTYNKMKNKYTLLVGFLLVICSSFSLVHAQQDNDLAVLHVQSKGKYNRIFNPNTNLKELLEKGDNNKATIEFWGMHNGHSSSSTAPLHWYVTNFKEDNKAFSVHIKEDQISLQLGSKVFKQSLFLQERLFRNVWNHYAITVDVGAKEIRTYINGTEILYFKPDNIDVEDLYFVSDPKTDLFLAEFRAWSVTKTKEQIKLQQYRSFYKQSKNTLGELKNNGLQVIYTNTSQKHYDYFGGDVLITTSWNNLLYSHFPSDNLVRNASFTSAYKKIDVGRIGSDIAHPILNLNKIIVRASDGDGSDHALLSGTNGVVISWLHVKGSDAYQILRRNIRSGTNSILIETINELSNKQPSEELLYVDKSILPNELYEYTIQAKKNGANTLTGKDNGFVLPNGKVSGIIETSSSVPTKFAKVEAKAATNPGRALQVEKGATPIFIKNIEAFRKARAGATLEFWYKTPKVEDGENKVVKIGNAELVLTKNNITINLGGKKYLGGIRTSDTKWHHYAFTFGAKGGMLFEDGKLINNASTTNLFAIDLSEVNSFCLSADTKIGYYLDEVRFWNVPKTSVEIEKYAKHIVGGIEPNLFAYYRFDFNDPNRAYNFSSSRKGQYLAESEGRLKRLAAAEQPKISYATYTNEKGNYEFTSLSTGIQGVTNNDTKFEYTIEPSKSRFKFSPKTQLAKVNRKLNDAGVIDKNFTDISSLPITGVISYKVGDESYPVIKGTSLLVDGSVIQSTEDAKVTTDNNGVYAIKAAPGKHIITPNPVPPINKVERLNEGSLRFDGKTGYVRSSSSVGNQGNSFTWSGFLRPYVKQSNEDKVPDVQTVLQWGNLSLKLIKNATLKVYIGTQEKLSKDIETSAVGQFSFFSISFNKENATLSLYVDDKRTNTSLSALIIESNLIIGSEKESGKFINFSKIHIDLLEYRAISLLESDMLKLKEGKYLENEKSNLKLSYRFDQKYGTKAINTAYDDENNKYLQFEGGCSFDNKTFKQYIREVQYSYKATNATFNPKGNHYEVVLEEPLQNLNFENTTRHSFIGNIVVPCNNNVGNWTGKIVRTDIAHPKFEKNISTANFNSDNTVFTINDLLPGQYRVEITNTGSNRKVQSPIIDLRRENITYDFTYRNPMEIEVEFFSFDAKEASKYNSVSDIPVKKVNSTCGNFVFESLGGLKMNVNVFERYGENKCPVSGADVSIDGDAIVKSSKFKSKTLNKGVLELYSQVNSPNFSGDHTRSFVISAAHNGRNQSITKKAIITGTIQNNSDFTLTEPQVGFVLHDPPGDNSFATLTKGATYSNTISAENGGGTTIDNSIGAKVRVKKQIITGGSVGIGVAVIKAFLLPVLQLSTDNAGVLGTEFSYAGHSGSSETVTLEKSISTPSDPTYVGEDADVFIGTSRVLSFGTGKEVALKGCSPEVRDTRKVVKPSSATPFVYTKQSLVDVIIPNLYRLAIARYDNINGIVSPPKDRDHIDLKGTLEKLLTKKPKDKNDTKIVDYLHQIKSWEDIIAKNHEKRKEKYFKAAPGFSNTTKKLTNGNDVGESGAGLNASVLDRRITFDALTEISYTLSRAKTKSSGNSSSTNLYTGVQLVKDYSLAGVGFTLNNESRVYYTNNSSESDENENSRVDSFTLNDDDAGDHFDVLIRRDPDYDTPMFLTKAGRSSCPFESGTVPREGVELIVDKVVGYGTGDESILYNLTLRNTQIAKDATRKTYIVGMAGASNSLGAVVNLNESPIFEPTTSSKFVFDLDPSSPTGVKQEIKAQLRIARGTDAPSVISYENIKIQMYSECEQGGDRYRSYGEDEYKEVGVKPLSEILVTAHFTGACIEEVEADAPQNDWIVNGSDKKELDFTFRIPELKDKPDTDDFSVDLEYTIKGNNTPRILKKLDLKTLKENLDADTDQVSYSADVSALTDGEYSFRIVPVCGDGGSDNPNNRKNPTPFVKGKIARNAPKLVLTTPDNGGIHTSGTISAKFSAPINPATVNLNSLAMRGVLGGVPKPLTSVKLDHVNDLITIPHDNRFNLEDKATIEMWINPAKYPTSGSVPILHKGNNFGVLLASDGKIDLGNGVKSSVGLQAFTWTHIAVVADKVNGNATIYFNGNPVGSGKISTVLKTNEAPIVIAPVINGDAFVGSLDEIRLWRSLRTPAQIASNMKNQLLGNEDTLEAYFVFNDNTLAKQGVNGNPNEAIQDFTGNASGTTAQSIEFVTNEAAAPLDQTKTVEDIQFETTMSEGNTVINFNMKIEDLEFVEGASLTVFVKDKKLEDPLGNKVDKTSWSFIVDRSKLKWSQNNISVTQKQGEATTIDTIDLINKDGGVDVAYTFENLPVWFEVKSGANATEGVVNTIKARETNSNLVFEIKSFLNPGIHSANIYIKTSNKTTGVKLGVESFRVEVLVTCPEPEVSQSFKNDYPFTMDFKGNLLIKNQKSLDVNDVVTAYIGNTPRGYAKVASNGLVNLTVFGNADETNALSFRIWDASECTEYEGILENYSFAFNTRKGTDAMPVTFTVGNKVKRRIPVVQGFQELSFNLKDTKVANTLSLTAIKGLPVASEILDITNPSQKAVVGANGSFTGNLTAIDISKAYLVKVATNTVKYIEIVGVPVSLNTNLAIVGGNVSNALPFYPNNLERTSYAVRSFTATKVSAGDRIERRGLFAEYSTTEGWKGSLTHLTPGLGYIFKAKNAGAINYSGIATNAPQARFAAKGGVLSTTVKEQIPSQLEATPSYKDLGMVVNENAYANFMYINGKLVAEDMDNTKAYTILAMVDNELRGASKAELINDEYHYYLGVGSNQEETVQFKLYDGNQLVDLTNEETFVANQSLGTLTTPYVFNIAHKNEVVKENEVSLTLAQNKPNPMVNHTEITFTLPKDAHAELHIYNMVGQNLGTLHSGKFTKGKHAFNWNGVVEGKKLPEGTYVYDLNVEGKRLYRKLVIIK</sequence>
<evidence type="ECO:0000256" key="1">
    <source>
        <dbReference type="SAM" id="SignalP"/>
    </source>
</evidence>
<dbReference type="Gene3D" id="2.60.120.200">
    <property type="match status" value="4"/>
</dbReference>
<dbReference type="PANTHER" id="PTHR42535">
    <property type="entry name" value="OOKINETE PROTEIN, PUTATIVE-RELATED"/>
    <property type="match status" value="1"/>
</dbReference>
<organism evidence="2 3">
    <name type="scientific">Tenacibaculum vairaonense</name>
    <dbReference type="NCBI Taxonomy" id="3137860"/>
    <lineage>
        <taxon>Bacteria</taxon>
        <taxon>Pseudomonadati</taxon>
        <taxon>Bacteroidota</taxon>
        <taxon>Flavobacteriia</taxon>
        <taxon>Flavobacteriales</taxon>
        <taxon>Flavobacteriaceae</taxon>
        <taxon>Tenacibaculum</taxon>
    </lineage>
</organism>
<dbReference type="EMBL" id="CAXJRC010000023">
    <property type="protein sequence ID" value="CAL2107130.1"/>
    <property type="molecule type" value="Genomic_DNA"/>
</dbReference>
<feature type="signal peptide" evidence="1">
    <location>
        <begin position="1"/>
        <end position="30"/>
    </location>
</feature>
<evidence type="ECO:0000313" key="3">
    <source>
        <dbReference type="Proteomes" id="UP001497602"/>
    </source>
</evidence>
<dbReference type="InterPro" id="IPR013320">
    <property type="entry name" value="ConA-like_dom_sf"/>
</dbReference>
<dbReference type="SUPFAM" id="SSF49899">
    <property type="entry name" value="Concanavalin A-like lectins/glucanases"/>
    <property type="match status" value="4"/>
</dbReference>